<dbReference type="Gene3D" id="3.30.559.10">
    <property type="entry name" value="Chloramphenicol acetyltransferase-like domain"/>
    <property type="match status" value="2"/>
</dbReference>
<keyword evidence="3" id="KW-1185">Reference proteome</keyword>
<sequence length="445" mass="49496">MERVRVISTTTIFPATYTPHSTPQTIHLTPWDLQFLLLGSIQKGILFSYSPPDLVHLLKASLSRTLDHFYPLAGRLAYTEDPAKDAKLYYIECNNRGVEFVHAAAADDAVTVADVLKPEYDFGIIHQLFSQNGLSNLECDVKPFLTVQVTELARGGCFIGCTLSHLFADGSSLWHFLNSWSEICRGSNCLSNPPVLDRRYPHQAQLWIPNRSVAVVRKPAAHHDNNPSSTFLKEKMFHFPRQKIASLKHKAVVESGNQTISSLQAVLAHIWRAVSRNGRVHGNDDVHFTLGVGDRTRTEPPLPTHYFGNALRLFKGSMKVEDIVAENGFGRAALHLNKRVASQTCSFVMDFIDSWIKDPCLLRLGTMMTVNSLLTSSSPRFDVYGNDFGWGRPVAVRSGGAHKLDGKITLFVGAEDGSMDVEVCLLTETLEALERDSEFMGAIRT</sequence>
<name>A0A7N0UB56_KALFE</name>
<dbReference type="InterPro" id="IPR023213">
    <property type="entry name" value="CAT-like_dom_sf"/>
</dbReference>
<protein>
    <submittedName>
        <fullName evidence="2">Uncharacterized protein</fullName>
    </submittedName>
</protein>
<proteinExistence type="predicted"/>
<dbReference type="Proteomes" id="UP000594263">
    <property type="component" value="Unplaced"/>
</dbReference>
<keyword evidence="1" id="KW-0808">Transferase</keyword>
<accession>A0A7N0UB56</accession>
<dbReference type="Gramene" id="Kaladp0058s0599.1.v1.1">
    <property type="protein sequence ID" value="Kaladp0058s0599.1.v1.1.CDS.1"/>
    <property type="gene ID" value="Kaladp0058s0599.v1.1"/>
</dbReference>
<evidence type="ECO:0000256" key="1">
    <source>
        <dbReference type="ARBA" id="ARBA00022679"/>
    </source>
</evidence>
<dbReference type="GO" id="GO:0016740">
    <property type="term" value="F:transferase activity"/>
    <property type="evidence" value="ECO:0007669"/>
    <property type="project" value="UniProtKB-KW"/>
</dbReference>
<reference evidence="2" key="1">
    <citation type="submission" date="2021-01" db="UniProtKB">
        <authorList>
            <consortium name="EnsemblPlants"/>
        </authorList>
    </citation>
    <scope>IDENTIFICATION</scope>
</reference>
<evidence type="ECO:0000313" key="2">
    <source>
        <dbReference type="EnsemblPlants" id="Kaladp0058s0599.1.v1.1.CDS.1"/>
    </source>
</evidence>
<dbReference type="PANTHER" id="PTHR31896:SF43">
    <property type="entry name" value="PROTEIN ENHANCED PSEUDOMONAS SUSCEPTIBILITY 1"/>
    <property type="match status" value="1"/>
</dbReference>
<dbReference type="AlphaFoldDB" id="A0A7N0UB56"/>
<dbReference type="InterPro" id="IPR051283">
    <property type="entry name" value="Sec_Metabolite_Acyltrans"/>
</dbReference>
<dbReference type="Pfam" id="PF02458">
    <property type="entry name" value="Transferase"/>
    <property type="match status" value="1"/>
</dbReference>
<evidence type="ECO:0000313" key="3">
    <source>
        <dbReference type="Proteomes" id="UP000594263"/>
    </source>
</evidence>
<organism evidence="2 3">
    <name type="scientific">Kalanchoe fedtschenkoi</name>
    <name type="common">Lavender scallops</name>
    <name type="synonym">South American air plant</name>
    <dbReference type="NCBI Taxonomy" id="63787"/>
    <lineage>
        <taxon>Eukaryota</taxon>
        <taxon>Viridiplantae</taxon>
        <taxon>Streptophyta</taxon>
        <taxon>Embryophyta</taxon>
        <taxon>Tracheophyta</taxon>
        <taxon>Spermatophyta</taxon>
        <taxon>Magnoliopsida</taxon>
        <taxon>eudicotyledons</taxon>
        <taxon>Gunneridae</taxon>
        <taxon>Pentapetalae</taxon>
        <taxon>Saxifragales</taxon>
        <taxon>Crassulaceae</taxon>
        <taxon>Kalanchoe</taxon>
    </lineage>
</organism>
<dbReference type="OMA" id="ENGIWIY"/>
<dbReference type="PANTHER" id="PTHR31896">
    <property type="entry name" value="FAMILY REGULATORY PROTEIN, PUTATIVE (AFU_ORTHOLOGUE AFUA_3G14730)-RELATED"/>
    <property type="match status" value="1"/>
</dbReference>
<dbReference type="EnsemblPlants" id="Kaladp0058s0599.1.v1.1">
    <property type="protein sequence ID" value="Kaladp0058s0599.1.v1.1.CDS.1"/>
    <property type="gene ID" value="Kaladp0058s0599.v1.1"/>
</dbReference>